<evidence type="ECO:0000256" key="7">
    <source>
        <dbReference type="ARBA" id="ARBA00023136"/>
    </source>
</evidence>
<comment type="similarity">
    <text evidence="2">Belongs to the cation diffusion facilitator (CDF) transporter (TC 2.A.4) family. SLC30A subfamily.</text>
</comment>
<keyword evidence="5" id="KW-0862">Zinc</keyword>
<dbReference type="Pfam" id="PF16916">
    <property type="entry name" value="ZT_dimer"/>
    <property type="match status" value="1"/>
</dbReference>
<evidence type="ECO:0000259" key="10">
    <source>
        <dbReference type="Pfam" id="PF01545"/>
    </source>
</evidence>
<dbReference type="RefSeq" id="WP_063244439.1">
    <property type="nucleotide sequence ID" value="NZ_LUKF01000017.1"/>
</dbReference>
<keyword evidence="4 9" id="KW-0812">Transmembrane</keyword>
<dbReference type="GO" id="GO:0006882">
    <property type="term" value="P:intracellular zinc ion homeostasis"/>
    <property type="evidence" value="ECO:0007669"/>
    <property type="project" value="TreeGrafter"/>
</dbReference>
<dbReference type="SUPFAM" id="SSF161111">
    <property type="entry name" value="Cation efflux protein transmembrane domain-like"/>
    <property type="match status" value="1"/>
</dbReference>
<dbReference type="OrthoDB" id="5290232at2"/>
<keyword evidence="7 9" id="KW-0472">Membrane</keyword>
<sequence length="313" mass="34579">MSETSKSAHHHHHHSHAHGHHHHHSHGAVMGRMKWALALNLGFACIELVGGLWTNSVAILSDALHDFGDALAVTLAIVLEKFSHKKSDGNFSYGYRRFSTLGALITGIILIVGSVLILIESVPRLLNPQQPHADGMILLAILGVSVNGFAAYRISKGESLNEKMLMWHMIEDVMGWVLVLTGAIVMKFFDLPQLDAGMAIALALWIMHNVFKNLREALKVFLMASPTNIEVEHVEQAIRKIEKVQDVHHGHLWSLDGENHIFTGHVVLGPDATVSDMEIVKTKVKKLVKDFGIVEATIETEVAGFTCLDPEHK</sequence>
<keyword evidence="3" id="KW-0813">Transport</keyword>
<evidence type="ECO:0000256" key="2">
    <source>
        <dbReference type="ARBA" id="ARBA00008873"/>
    </source>
</evidence>
<evidence type="ECO:0000256" key="8">
    <source>
        <dbReference type="SAM" id="MobiDB-lite"/>
    </source>
</evidence>
<dbReference type="GO" id="GO:0016020">
    <property type="term" value="C:membrane"/>
    <property type="evidence" value="ECO:0007669"/>
    <property type="project" value="UniProtKB-SubCell"/>
</dbReference>
<dbReference type="Proteomes" id="UP000075391">
    <property type="component" value="Unassembled WGS sequence"/>
</dbReference>
<dbReference type="InterPro" id="IPR027470">
    <property type="entry name" value="Cation_efflux_CTD"/>
</dbReference>
<dbReference type="SUPFAM" id="SSF160240">
    <property type="entry name" value="Cation efflux protein cytoplasmic domain-like"/>
    <property type="match status" value="1"/>
</dbReference>
<dbReference type="Gene3D" id="1.20.1510.10">
    <property type="entry name" value="Cation efflux protein transmembrane domain"/>
    <property type="match status" value="1"/>
</dbReference>
<evidence type="ECO:0000313" key="12">
    <source>
        <dbReference type="EMBL" id="KYG61061.1"/>
    </source>
</evidence>
<evidence type="ECO:0000259" key="11">
    <source>
        <dbReference type="Pfam" id="PF16916"/>
    </source>
</evidence>
<feature type="transmembrane region" description="Helical" evidence="9">
    <location>
        <begin position="131"/>
        <end position="152"/>
    </location>
</feature>
<evidence type="ECO:0000256" key="5">
    <source>
        <dbReference type="ARBA" id="ARBA00022833"/>
    </source>
</evidence>
<reference evidence="12 13" key="1">
    <citation type="submission" date="2016-03" db="EMBL/GenBank/DDBJ databases">
        <authorList>
            <person name="Ploux O."/>
        </authorList>
    </citation>
    <scope>NUCLEOTIDE SEQUENCE [LARGE SCALE GENOMIC DNA]</scope>
    <source>
        <strain evidence="12 13">BER2</strain>
    </source>
</reference>
<dbReference type="InterPro" id="IPR036837">
    <property type="entry name" value="Cation_efflux_CTD_sf"/>
</dbReference>
<evidence type="ECO:0000256" key="9">
    <source>
        <dbReference type="SAM" id="Phobius"/>
    </source>
</evidence>
<evidence type="ECO:0000256" key="3">
    <source>
        <dbReference type="ARBA" id="ARBA00022448"/>
    </source>
</evidence>
<dbReference type="Pfam" id="PF01545">
    <property type="entry name" value="Cation_efflux"/>
    <property type="match status" value="1"/>
</dbReference>
<keyword evidence="6 9" id="KW-1133">Transmembrane helix</keyword>
<accession>A0A150WDS9</accession>
<feature type="domain" description="Cation efflux protein cytoplasmic" evidence="11">
    <location>
        <begin position="226"/>
        <end position="301"/>
    </location>
</feature>
<dbReference type="PANTHER" id="PTHR45820:SF4">
    <property type="entry name" value="ZINC TRANSPORTER 63C, ISOFORM F"/>
    <property type="match status" value="1"/>
</dbReference>
<dbReference type="InterPro" id="IPR002524">
    <property type="entry name" value="Cation_efflux"/>
</dbReference>
<feature type="transmembrane region" description="Helical" evidence="9">
    <location>
        <begin position="173"/>
        <end position="189"/>
    </location>
</feature>
<name>A0A150WDS9_BDEBC</name>
<dbReference type="InterPro" id="IPR058533">
    <property type="entry name" value="Cation_efflux_TM"/>
</dbReference>
<dbReference type="AlphaFoldDB" id="A0A150WDS9"/>
<comment type="caution">
    <text evidence="12">The sequence shown here is derived from an EMBL/GenBank/DDBJ whole genome shotgun (WGS) entry which is preliminary data.</text>
</comment>
<feature type="region of interest" description="Disordered" evidence="8">
    <location>
        <begin position="1"/>
        <end position="24"/>
    </location>
</feature>
<dbReference type="GO" id="GO:0005385">
    <property type="term" value="F:zinc ion transmembrane transporter activity"/>
    <property type="evidence" value="ECO:0007669"/>
    <property type="project" value="TreeGrafter"/>
</dbReference>
<dbReference type="PANTHER" id="PTHR45820">
    <property type="entry name" value="FI23527P1"/>
    <property type="match status" value="1"/>
</dbReference>
<dbReference type="NCBIfam" id="TIGR01297">
    <property type="entry name" value="CDF"/>
    <property type="match status" value="1"/>
</dbReference>
<feature type="transmembrane region" description="Helical" evidence="9">
    <location>
        <begin position="35"/>
        <end position="53"/>
    </location>
</feature>
<evidence type="ECO:0000256" key="6">
    <source>
        <dbReference type="ARBA" id="ARBA00022989"/>
    </source>
</evidence>
<organism evidence="12 13">
    <name type="scientific">Bdellovibrio bacteriovorus</name>
    <dbReference type="NCBI Taxonomy" id="959"/>
    <lineage>
        <taxon>Bacteria</taxon>
        <taxon>Pseudomonadati</taxon>
        <taxon>Bdellovibrionota</taxon>
        <taxon>Bdellovibrionia</taxon>
        <taxon>Bdellovibrionales</taxon>
        <taxon>Pseudobdellovibrionaceae</taxon>
        <taxon>Bdellovibrio</taxon>
    </lineage>
</organism>
<comment type="subcellular location">
    <subcellularLocation>
        <location evidence="1">Membrane</location>
        <topology evidence="1">Multi-pass membrane protein</topology>
    </subcellularLocation>
</comment>
<proteinExistence type="inferred from homology"/>
<dbReference type="InterPro" id="IPR027469">
    <property type="entry name" value="Cation_efflux_TMD_sf"/>
</dbReference>
<feature type="compositionally biased region" description="Basic residues" evidence="8">
    <location>
        <begin position="7"/>
        <end position="24"/>
    </location>
</feature>
<dbReference type="EMBL" id="LUKF01000017">
    <property type="protein sequence ID" value="KYG61061.1"/>
    <property type="molecule type" value="Genomic_DNA"/>
</dbReference>
<gene>
    <name evidence="12" type="ORF">AZI85_08870</name>
</gene>
<evidence type="ECO:0000256" key="4">
    <source>
        <dbReference type="ARBA" id="ARBA00022692"/>
    </source>
</evidence>
<evidence type="ECO:0000313" key="13">
    <source>
        <dbReference type="Proteomes" id="UP000075391"/>
    </source>
</evidence>
<evidence type="ECO:0000256" key="1">
    <source>
        <dbReference type="ARBA" id="ARBA00004141"/>
    </source>
</evidence>
<protein>
    <submittedName>
        <fullName evidence="12">Cobalt transporter</fullName>
    </submittedName>
</protein>
<feature type="transmembrane region" description="Helical" evidence="9">
    <location>
        <begin position="100"/>
        <end position="119"/>
    </location>
</feature>
<feature type="domain" description="Cation efflux protein transmembrane" evidence="10">
    <location>
        <begin position="36"/>
        <end position="221"/>
    </location>
</feature>